<evidence type="ECO:0000256" key="19">
    <source>
        <dbReference type="SAM" id="SignalP"/>
    </source>
</evidence>
<feature type="signal peptide" evidence="19">
    <location>
        <begin position="1"/>
        <end position="37"/>
    </location>
</feature>
<evidence type="ECO:0000256" key="14">
    <source>
        <dbReference type="ARBA" id="ARBA00023049"/>
    </source>
</evidence>
<evidence type="ECO:0000256" key="11">
    <source>
        <dbReference type="ARBA" id="ARBA00022833"/>
    </source>
</evidence>
<dbReference type="GO" id="GO:0004222">
    <property type="term" value="F:metalloendopeptidase activity"/>
    <property type="evidence" value="ECO:0007669"/>
    <property type="project" value="UniProtKB-EC"/>
</dbReference>
<dbReference type="Gene3D" id="2.60.40.10">
    <property type="entry name" value="Immunoglobulins"/>
    <property type="match status" value="1"/>
</dbReference>
<dbReference type="Proteomes" id="UP000430345">
    <property type="component" value="Unassembled WGS sequence"/>
</dbReference>
<dbReference type="SUPFAM" id="SSF49299">
    <property type="entry name" value="PKD domain"/>
    <property type="match status" value="1"/>
</dbReference>
<dbReference type="Pfam" id="PF01752">
    <property type="entry name" value="Peptidase_M9"/>
    <property type="match status" value="1"/>
</dbReference>
<dbReference type="InterPro" id="IPR013661">
    <property type="entry name" value="Peptidase_M9_N_dom"/>
</dbReference>
<dbReference type="InterPro" id="IPR000601">
    <property type="entry name" value="PKD_dom"/>
</dbReference>
<dbReference type="SUPFAM" id="SSF89260">
    <property type="entry name" value="Collagen-binding domain"/>
    <property type="match status" value="2"/>
</dbReference>
<dbReference type="Gene3D" id="3.30.980.50">
    <property type="match status" value="1"/>
</dbReference>
<dbReference type="InterPro" id="IPR013783">
    <property type="entry name" value="Ig-like_fold"/>
</dbReference>
<dbReference type="GO" id="GO:0006508">
    <property type="term" value="P:proteolysis"/>
    <property type="evidence" value="ECO:0007669"/>
    <property type="project" value="UniProtKB-KW"/>
</dbReference>
<dbReference type="PROSITE" id="PS50093">
    <property type="entry name" value="PKD"/>
    <property type="match status" value="1"/>
</dbReference>
<evidence type="ECO:0000256" key="10">
    <source>
        <dbReference type="ARBA" id="ARBA00022801"/>
    </source>
</evidence>
<keyword evidence="9 19" id="KW-0732">Signal</keyword>
<keyword evidence="6" id="KW-0964">Secreted</keyword>
<keyword evidence="7" id="KW-0645">Protease</keyword>
<evidence type="ECO:0000313" key="21">
    <source>
        <dbReference type="EMBL" id="MPQ44357.1"/>
    </source>
</evidence>
<evidence type="ECO:0000256" key="15">
    <source>
        <dbReference type="ARBA" id="ARBA00023145"/>
    </source>
</evidence>
<dbReference type="EC" id="3.4.24.3" evidence="5"/>
<feature type="active site" evidence="18">
    <location>
        <position position="466"/>
    </location>
</feature>
<dbReference type="GO" id="GO:0008270">
    <property type="term" value="F:zinc ion binding"/>
    <property type="evidence" value="ECO:0007669"/>
    <property type="project" value="InterPro"/>
</dbReference>
<name>A0A6I1MQC2_9CLOT</name>
<accession>A0A6I1MQC2</accession>
<dbReference type="RefSeq" id="WP_152890758.1">
    <property type="nucleotide sequence ID" value="NZ_WHJC01000200.1"/>
</dbReference>
<comment type="cofactor">
    <cofactor evidence="2">
        <name>Ca(2+)</name>
        <dbReference type="ChEBI" id="CHEBI:29108"/>
    </cofactor>
</comment>
<evidence type="ECO:0000256" key="6">
    <source>
        <dbReference type="ARBA" id="ARBA00022525"/>
    </source>
</evidence>
<keyword evidence="14" id="KW-0482">Metalloprotease</keyword>
<dbReference type="InterPro" id="IPR022409">
    <property type="entry name" value="PKD/Chitinase_dom"/>
</dbReference>
<dbReference type="Gene3D" id="2.60.120.380">
    <property type="match status" value="2"/>
</dbReference>
<dbReference type="Gene3D" id="1.10.390.20">
    <property type="match status" value="1"/>
</dbReference>
<keyword evidence="8" id="KW-0479">Metal-binding</keyword>
<reference evidence="21 22" key="1">
    <citation type="submission" date="2019-10" db="EMBL/GenBank/DDBJ databases">
        <title>The Genome Sequence of Clostridium tarantellae Isolated from Fish Brain.</title>
        <authorList>
            <person name="Bano L."/>
            <person name="Kiel M."/>
            <person name="Sales G."/>
            <person name="Doxey A.C."/>
            <person name="Mansfield M.J."/>
            <person name="Schiavone M."/>
            <person name="Rossetto O."/>
            <person name="Pirazzini M."/>
            <person name="Dobrindt U."/>
            <person name="Montecucco C."/>
        </authorList>
    </citation>
    <scope>NUCLEOTIDE SEQUENCE [LARGE SCALE GENOMIC DNA]</scope>
    <source>
        <strain evidence="21 22">DSM 3997</strain>
    </source>
</reference>
<dbReference type="InterPro" id="IPR007280">
    <property type="entry name" value="Peptidase_C_arc/bac"/>
</dbReference>
<evidence type="ECO:0000256" key="3">
    <source>
        <dbReference type="ARBA" id="ARBA00001947"/>
    </source>
</evidence>
<dbReference type="Pfam" id="PF18496">
    <property type="entry name" value="ColG_sub"/>
    <property type="match status" value="1"/>
</dbReference>
<evidence type="ECO:0000256" key="12">
    <source>
        <dbReference type="ARBA" id="ARBA00022837"/>
    </source>
</evidence>
<comment type="cofactor">
    <cofactor evidence="3">
        <name>Zn(2+)</name>
        <dbReference type="ChEBI" id="CHEBI:29105"/>
    </cofactor>
</comment>
<dbReference type="CDD" id="cd00146">
    <property type="entry name" value="PKD"/>
    <property type="match status" value="1"/>
</dbReference>
<dbReference type="SMART" id="SM00089">
    <property type="entry name" value="PKD"/>
    <property type="match status" value="1"/>
</dbReference>
<protein>
    <recommendedName>
        <fullName evidence="5">microbial collagenase</fullName>
        <ecNumber evidence="5">3.4.24.3</ecNumber>
    </recommendedName>
    <alternativeName>
        <fullName evidence="17">Microbial collagenase</fullName>
    </alternativeName>
</protein>
<keyword evidence="13" id="KW-0843">Virulence</keyword>
<dbReference type="AlphaFoldDB" id="A0A6I1MQC2"/>
<comment type="subcellular location">
    <subcellularLocation>
        <location evidence="4">Secreted</location>
    </subcellularLocation>
</comment>
<evidence type="ECO:0000256" key="18">
    <source>
        <dbReference type="PIRSR" id="PIRSR602169-1"/>
    </source>
</evidence>
<dbReference type="EMBL" id="WHJC01000200">
    <property type="protein sequence ID" value="MPQ44357.1"/>
    <property type="molecule type" value="Genomic_DNA"/>
</dbReference>
<dbReference type="OrthoDB" id="9798386at2"/>
<dbReference type="Pfam" id="PF08453">
    <property type="entry name" value="Peptidase_M9_N"/>
    <property type="match status" value="1"/>
</dbReference>
<evidence type="ECO:0000256" key="17">
    <source>
        <dbReference type="ARBA" id="ARBA00034362"/>
    </source>
</evidence>
<dbReference type="PANTHER" id="PTHR13062">
    <property type="entry name" value="COLLAGENASE"/>
    <property type="match status" value="1"/>
</dbReference>
<dbReference type="InterPro" id="IPR035986">
    <property type="entry name" value="PKD_dom_sf"/>
</dbReference>
<feature type="chain" id="PRO_5026100015" description="microbial collagenase" evidence="19">
    <location>
        <begin position="38"/>
        <end position="1073"/>
    </location>
</feature>
<evidence type="ECO:0000256" key="16">
    <source>
        <dbReference type="ARBA" id="ARBA00034318"/>
    </source>
</evidence>
<organism evidence="21 22">
    <name type="scientific">Clostridium tarantellae</name>
    <dbReference type="NCBI Taxonomy" id="39493"/>
    <lineage>
        <taxon>Bacteria</taxon>
        <taxon>Bacillati</taxon>
        <taxon>Bacillota</taxon>
        <taxon>Clostridia</taxon>
        <taxon>Eubacteriales</taxon>
        <taxon>Clostridiaceae</taxon>
        <taxon>Clostridium</taxon>
    </lineage>
</organism>
<keyword evidence="15" id="KW-0865">Zymogen</keyword>
<comment type="catalytic activity">
    <reaction evidence="1">
        <text>Digestion of native collagen in the triple helical region at Xaa-|-Gly bonds. With synthetic peptides, a preference is shown for Gly at P3 and P1', Pro and Ala at P2 and P2', and hydroxyproline, Ala or Arg at P3'.</text>
        <dbReference type="EC" id="3.4.24.3"/>
    </reaction>
</comment>
<dbReference type="InterPro" id="IPR002169">
    <property type="entry name" value="Peptidase_M9A/M9B"/>
</dbReference>
<dbReference type="PRINTS" id="PR00931">
    <property type="entry name" value="MICOLLPTASE"/>
</dbReference>
<evidence type="ECO:0000256" key="1">
    <source>
        <dbReference type="ARBA" id="ARBA00000424"/>
    </source>
</evidence>
<feature type="domain" description="PKD" evidence="20">
    <location>
        <begin position="741"/>
        <end position="822"/>
    </location>
</feature>
<evidence type="ECO:0000256" key="13">
    <source>
        <dbReference type="ARBA" id="ARBA00023026"/>
    </source>
</evidence>
<evidence type="ECO:0000259" key="20">
    <source>
        <dbReference type="PROSITE" id="PS50093"/>
    </source>
</evidence>
<dbReference type="Pfam" id="PF18911">
    <property type="entry name" value="PKD_4"/>
    <property type="match status" value="1"/>
</dbReference>
<keyword evidence="11" id="KW-0862">Zinc</keyword>
<dbReference type="InterPro" id="IPR041379">
    <property type="entry name" value="ColG_subdomain"/>
</dbReference>
<evidence type="ECO:0000313" key="22">
    <source>
        <dbReference type="Proteomes" id="UP000430345"/>
    </source>
</evidence>
<dbReference type="PROSITE" id="PS51257">
    <property type="entry name" value="PROKAR_LIPOPROTEIN"/>
    <property type="match status" value="1"/>
</dbReference>
<gene>
    <name evidence="21" type="ORF">GBZ86_11360</name>
</gene>
<evidence type="ECO:0000256" key="9">
    <source>
        <dbReference type="ARBA" id="ARBA00022729"/>
    </source>
</evidence>
<comment type="similarity">
    <text evidence="16">Belongs to the peptidase M9B family. Collagenase subfamily.</text>
</comment>
<dbReference type="PANTHER" id="PTHR13062:SF9">
    <property type="entry name" value="MICROBIAL COLLAGENASE"/>
    <property type="match status" value="1"/>
</dbReference>
<dbReference type="Pfam" id="PF04151">
    <property type="entry name" value="PPC"/>
    <property type="match status" value="2"/>
</dbReference>
<evidence type="ECO:0000256" key="2">
    <source>
        <dbReference type="ARBA" id="ARBA00001913"/>
    </source>
</evidence>
<sequence>MSIRRNLSLKKILIKKGVSLITIASLISCTSSTIVFAQENNSNSNATTNQLYGNRQYTYQYLNSLPYDELVSLIKKISWQQVPNLFDFNGDSYEFFSNSDRVQAIIDELERSGASFTDKNNEGIPTLVEFLRAGFYLGYYHEQLSYLKDINFKNRCLPALRAIEANQYFALGTPAQDSVIEALGNFSGNGSLDVGIINKLSNILGDYYTHLYDYAKDNGKGRALYAVIKNVDYFLYSEMLNHGYKAKNTAYYGQIDNYLDKLGNLAEVSSSLDSNSDWLKNNLIFYTGKDSVFSVDPINSQDVLTRCAKKYPYLSRQYIEVLFSLKTYFKGKFSDGSSIEYDKKMDTAKEKYLPKTYTFDNGKIIVKTGDKVSEEKVKRLYWASKEVTSQFMRVVGNDKPLEKGHADDVLKIVIYNSPKEYELNQKLYGYSTDNGGIYIEPVGTFFTYERTPEESIYTLEELFRHEFTHYLQGRYLVPGIWGKGKFYKGNPTRLTWFEEGSAEFFAGSTRTNDIQPRKSIIQNLSPDRTRRENSNEVLHAKYGSWDFYNYGDAFTDYMYRENLNELQTINNDIKNNDVTGYDNYIKSLSSDSYVDEAYENHMDKLINELPNLNVPLVSDDYTKPHEYKKSDEIYNDIESVISMKNVKTNEEKSQFFKTFNLEGSYIGGKSVDKVTDWKDMNTKINKALKDLDKKVWSGYKTITAYFTDYKVDNNGNYNFQVHFHGILTNDKTPSKIENKLPVCKIVSDKINVNTCDKISFTGKDSKDEDGSIKCYNWDFGDETKAEGVNVEHSFSKEGDYKVKLTITDNKGGVSSKTIDINVKSKKQDIGHIKENEPNNSINEAMGIFTSDNPINATLSYDDSKDLYYFDITKEGDVNIKLNNKDNYPINWYVTNEEDSSSYVAYADTNGNMLTGKFHGKPGRYYLTVYTYNHENTKGNYTIEVNGNLKAFDKSESKRTINEKENNNEFENAMTVANDSIIKGSVSATDDKDIYKITIKDPSKLNINLLCNSNAGINWLLFKKDDLENYVTSANINGGLLKNNYNAEPGEYYLCVYKYDNGNKQPYTLSLNCK</sequence>
<comment type="caution">
    <text evidence="21">The sequence shown here is derived from an EMBL/GenBank/DDBJ whole genome shotgun (WGS) entry which is preliminary data.</text>
</comment>
<keyword evidence="12" id="KW-0106">Calcium</keyword>
<evidence type="ECO:0000256" key="7">
    <source>
        <dbReference type="ARBA" id="ARBA00022670"/>
    </source>
</evidence>
<keyword evidence="10" id="KW-0378">Hydrolase</keyword>
<keyword evidence="22" id="KW-1185">Reference proteome</keyword>
<evidence type="ECO:0000256" key="8">
    <source>
        <dbReference type="ARBA" id="ARBA00022723"/>
    </source>
</evidence>
<evidence type="ECO:0000256" key="4">
    <source>
        <dbReference type="ARBA" id="ARBA00004613"/>
    </source>
</evidence>
<dbReference type="Gene3D" id="3.40.30.160">
    <property type="entry name" value="Collagenase ColT, N-terminal domain"/>
    <property type="match status" value="1"/>
</dbReference>
<evidence type="ECO:0000256" key="5">
    <source>
        <dbReference type="ARBA" id="ARBA00012653"/>
    </source>
</evidence>
<dbReference type="GO" id="GO:0005576">
    <property type="term" value="C:extracellular region"/>
    <property type="evidence" value="ECO:0007669"/>
    <property type="project" value="UniProtKB-SubCell"/>
</dbReference>
<proteinExistence type="inferred from homology"/>